<dbReference type="Gene3D" id="3.90.245.10">
    <property type="entry name" value="Ribonucleoside hydrolase-like"/>
    <property type="match status" value="1"/>
</dbReference>
<dbReference type="Proteomes" id="UP000199013">
    <property type="component" value="Unassembled WGS sequence"/>
</dbReference>
<dbReference type="InterPro" id="IPR036452">
    <property type="entry name" value="Ribo_hydro-like"/>
</dbReference>
<dbReference type="GO" id="GO:0016799">
    <property type="term" value="F:hydrolase activity, hydrolyzing N-glycosyl compounds"/>
    <property type="evidence" value="ECO:0007669"/>
    <property type="project" value="InterPro"/>
</dbReference>
<keyword evidence="2" id="KW-1185">Reference proteome</keyword>
<sequence>MSDPTEKDVEDYESWYEMERPDDVDPIGTWQMWIDRAERAGDVAKAERLRREGPPPEPGISPLTLAPMVLAVAGVGGDPGGAIGVALAALREPLLALVITIGDGDGERARFTRYLLDLLGRSDVAVVAGAAGQGAGSCR</sequence>
<evidence type="ECO:0000313" key="1">
    <source>
        <dbReference type="EMBL" id="SBW21660.1"/>
    </source>
</evidence>
<evidence type="ECO:0000313" key="2">
    <source>
        <dbReference type="Proteomes" id="UP000199013"/>
    </source>
</evidence>
<dbReference type="AlphaFoldDB" id="A0A1C3NWZ7"/>
<accession>A0A1C3NWZ7</accession>
<gene>
    <name evidence="1" type="ORF">FDG2_2080</name>
</gene>
<name>A0A1C3NWZ7_9ACTN</name>
<reference evidence="2" key="1">
    <citation type="submission" date="2016-02" db="EMBL/GenBank/DDBJ databases">
        <authorList>
            <person name="Wibberg D."/>
        </authorList>
    </citation>
    <scope>NUCLEOTIDE SEQUENCE [LARGE SCALE GENOMIC DNA]</scope>
</reference>
<dbReference type="EMBL" id="FLUV01000871">
    <property type="protein sequence ID" value="SBW21660.1"/>
    <property type="molecule type" value="Genomic_DNA"/>
</dbReference>
<protein>
    <submittedName>
        <fullName evidence="1">Uncharacterized protein</fullName>
    </submittedName>
</protein>
<proteinExistence type="predicted"/>
<organism evidence="1 2">
    <name type="scientific">Candidatus Protofrankia californiensis</name>
    <dbReference type="NCBI Taxonomy" id="1839754"/>
    <lineage>
        <taxon>Bacteria</taxon>
        <taxon>Bacillati</taxon>
        <taxon>Actinomycetota</taxon>
        <taxon>Actinomycetes</taxon>
        <taxon>Frankiales</taxon>
        <taxon>Frankiaceae</taxon>
        <taxon>Protofrankia</taxon>
    </lineage>
</organism>